<dbReference type="EMBL" id="CP007711">
    <property type="protein sequence ID" value="AIV03472.1"/>
    <property type="molecule type" value="Genomic_DNA"/>
</dbReference>
<dbReference type="Proteomes" id="UP000030066">
    <property type="component" value="Chromosome"/>
</dbReference>
<comment type="subunit">
    <text evidence="5">Part of the 30S ribosomal subunit. Contacts proteins S5 and S12.</text>
</comment>
<evidence type="ECO:0000256" key="6">
    <source>
        <dbReference type="RuleBase" id="RU003660"/>
    </source>
</evidence>
<dbReference type="eggNOG" id="COG0096">
    <property type="taxonomic scope" value="Bacteria"/>
</dbReference>
<keyword evidence="5" id="KW-0699">rRNA-binding</keyword>
<evidence type="ECO:0000256" key="5">
    <source>
        <dbReference type="HAMAP-Rule" id="MF_01302"/>
    </source>
</evidence>
<evidence type="ECO:0000256" key="1">
    <source>
        <dbReference type="ARBA" id="ARBA00006471"/>
    </source>
</evidence>
<dbReference type="AlphaFoldDB" id="A0A097SS90"/>
<evidence type="ECO:0000256" key="3">
    <source>
        <dbReference type="ARBA" id="ARBA00023274"/>
    </source>
</evidence>
<dbReference type="STRING" id="1318617.MGM1_0850"/>
<accession>A0A097SS90</accession>
<dbReference type="FunFam" id="3.30.1490.10:FF:000001">
    <property type="entry name" value="30S ribosomal protein S8"/>
    <property type="match status" value="1"/>
</dbReference>
<dbReference type="GO" id="GO:0006412">
    <property type="term" value="P:translation"/>
    <property type="evidence" value="ECO:0007669"/>
    <property type="project" value="UniProtKB-UniRule"/>
</dbReference>
<proteinExistence type="inferred from homology"/>
<dbReference type="Gene3D" id="3.30.1490.10">
    <property type="match status" value="1"/>
</dbReference>
<keyword evidence="2 5" id="KW-0689">Ribosomal protein</keyword>
<dbReference type="HAMAP" id="MF_01302_B">
    <property type="entry name" value="Ribosomal_uS8_B"/>
    <property type="match status" value="1"/>
</dbReference>
<dbReference type="KEGG" id="mgj:MGM1_0850"/>
<comment type="function">
    <text evidence="5">One of the primary rRNA binding proteins, it binds directly to 16S rRNA central domain where it helps coordinate assembly of the platform of the 30S subunit.</text>
</comment>
<sequence length="129" mass="14329">MTDPIANLVVRLKNANKAKLPSITFNASKLVTSIVEVLASEGYISSYKVITKNKRKTMMIVLKYKNLVPTINGIRQISKPGLRVYQEAKKLPRVLHGLGIAIISTSQGVMTDYQARKLNLGGEVLVYVW</sequence>
<dbReference type="Gene3D" id="3.30.1370.30">
    <property type="match status" value="1"/>
</dbReference>
<comment type="similarity">
    <text evidence="1 5 6">Belongs to the universal ribosomal protein uS8 family.</text>
</comment>
<dbReference type="InterPro" id="IPR047863">
    <property type="entry name" value="Ribosomal_uS8_CS"/>
</dbReference>
<dbReference type="GO" id="GO:0005737">
    <property type="term" value="C:cytoplasm"/>
    <property type="evidence" value="ECO:0007669"/>
    <property type="project" value="UniProtKB-ARBA"/>
</dbReference>
<name>A0A097SS90_9BACT</name>
<keyword evidence="3 5" id="KW-0687">Ribonucleoprotein</keyword>
<dbReference type="PROSITE" id="PS00053">
    <property type="entry name" value="RIBOSOMAL_S8"/>
    <property type="match status" value="1"/>
</dbReference>
<dbReference type="GO" id="GO:0019843">
    <property type="term" value="F:rRNA binding"/>
    <property type="evidence" value="ECO:0007669"/>
    <property type="project" value="UniProtKB-UniRule"/>
</dbReference>
<dbReference type="GO" id="GO:0005840">
    <property type="term" value="C:ribosome"/>
    <property type="evidence" value="ECO:0007669"/>
    <property type="project" value="UniProtKB-KW"/>
</dbReference>
<dbReference type="InterPro" id="IPR000630">
    <property type="entry name" value="Ribosomal_uS8"/>
</dbReference>
<dbReference type="PANTHER" id="PTHR11758">
    <property type="entry name" value="40S RIBOSOMAL PROTEIN S15A"/>
    <property type="match status" value="1"/>
</dbReference>
<reference evidence="7 8" key="1">
    <citation type="journal article" date="2014" name="PLoS ONE">
        <title>An emerging Mycoplasma associated with trichomoniasis, vaginal infection and disease.</title>
        <authorList>
            <consortium name="Vaginal Microbiome Consortium"/>
            <person name="Fettweis J.M."/>
            <person name="Serrano M.G."/>
            <person name="Huang B."/>
            <person name="Brooks J.P."/>
            <person name="Glascock A.L."/>
            <person name="Sheth N.U."/>
            <person name="Strauss J.F.III."/>
            <person name="Jefferson K.K."/>
            <person name="Buck G.A."/>
        </authorList>
    </citation>
    <scope>NUCLEOTIDE SEQUENCE [LARGE SCALE GENOMIC DNA]</scope>
    <source>
        <strain evidence="7 8">VCU_M1</strain>
    </source>
</reference>
<evidence type="ECO:0000313" key="8">
    <source>
        <dbReference type="Proteomes" id="UP000030066"/>
    </source>
</evidence>
<dbReference type="GO" id="GO:1990904">
    <property type="term" value="C:ribonucleoprotein complex"/>
    <property type="evidence" value="ECO:0007669"/>
    <property type="project" value="UniProtKB-KW"/>
</dbReference>
<dbReference type="InterPro" id="IPR035987">
    <property type="entry name" value="Ribosomal_uS8_sf"/>
</dbReference>
<protein>
    <recommendedName>
        <fullName evidence="4 5">Small ribosomal subunit protein uS8</fullName>
    </recommendedName>
</protein>
<dbReference type="GO" id="GO:0003735">
    <property type="term" value="F:structural constituent of ribosome"/>
    <property type="evidence" value="ECO:0007669"/>
    <property type="project" value="InterPro"/>
</dbReference>
<dbReference type="NCBIfam" id="NF001109">
    <property type="entry name" value="PRK00136.1"/>
    <property type="match status" value="1"/>
</dbReference>
<gene>
    <name evidence="5 7" type="primary">rpsH</name>
    <name evidence="7" type="ORF">MGM1_0850</name>
</gene>
<keyword evidence="5" id="KW-0694">RNA-binding</keyword>
<dbReference type="SUPFAM" id="SSF56047">
    <property type="entry name" value="Ribosomal protein S8"/>
    <property type="match status" value="1"/>
</dbReference>
<evidence type="ECO:0000256" key="2">
    <source>
        <dbReference type="ARBA" id="ARBA00022980"/>
    </source>
</evidence>
<keyword evidence="8" id="KW-1185">Reference proteome</keyword>
<organism evidence="7 8">
    <name type="scientific">Candidatus Malacoplasma girerdii</name>
    <dbReference type="NCBI Taxonomy" id="1318617"/>
    <lineage>
        <taxon>Bacteria</taxon>
        <taxon>Bacillati</taxon>
        <taxon>Mycoplasmatota</taxon>
        <taxon>Mycoplasmoidales</taxon>
        <taxon>Mycoplasmoidaceae</taxon>
        <taxon>Malacoplasma</taxon>
    </lineage>
</organism>
<dbReference type="HOGENOM" id="CLU_098428_0_2_14"/>
<evidence type="ECO:0000313" key="7">
    <source>
        <dbReference type="EMBL" id="AIV03472.1"/>
    </source>
</evidence>
<dbReference type="Pfam" id="PF00410">
    <property type="entry name" value="Ribosomal_S8"/>
    <property type="match status" value="1"/>
</dbReference>
<evidence type="ECO:0000256" key="4">
    <source>
        <dbReference type="ARBA" id="ARBA00035258"/>
    </source>
</evidence>